<name>A0A5B6WY24_9ROSI</name>
<dbReference type="Proteomes" id="UP000325315">
    <property type="component" value="Unassembled WGS sequence"/>
</dbReference>
<gene>
    <name evidence="1" type="ORF">EPI10_030265</name>
</gene>
<reference evidence="2" key="1">
    <citation type="journal article" date="2019" name="Plant Biotechnol. J.">
        <title>Genome sequencing of the Australian wild diploid species Gossypium australe highlights disease resistance and delayed gland morphogenesis.</title>
        <authorList>
            <person name="Cai Y."/>
            <person name="Cai X."/>
            <person name="Wang Q."/>
            <person name="Wang P."/>
            <person name="Zhang Y."/>
            <person name="Cai C."/>
            <person name="Xu Y."/>
            <person name="Wang K."/>
            <person name="Zhou Z."/>
            <person name="Wang C."/>
            <person name="Geng S."/>
            <person name="Li B."/>
            <person name="Dong Q."/>
            <person name="Hou Y."/>
            <person name="Wang H."/>
            <person name="Ai P."/>
            <person name="Liu Z."/>
            <person name="Yi F."/>
            <person name="Sun M."/>
            <person name="An G."/>
            <person name="Cheng J."/>
            <person name="Zhang Y."/>
            <person name="Shi Q."/>
            <person name="Xie Y."/>
            <person name="Shi X."/>
            <person name="Chang Y."/>
            <person name="Huang F."/>
            <person name="Chen Y."/>
            <person name="Hong S."/>
            <person name="Mi L."/>
            <person name="Sun Q."/>
            <person name="Zhang L."/>
            <person name="Zhou B."/>
            <person name="Peng R."/>
            <person name="Zhang X."/>
            <person name="Liu F."/>
        </authorList>
    </citation>
    <scope>NUCLEOTIDE SEQUENCE [LARGE SCALE GENOMIC DNA]</scope>
    <source>
        <strain evidence="2">cv. PA1801</strain>
    </source>
</reference>
<dbReference type="OrthoDB" id="2551793at2759"/>
<keyword evidence="2" id="KW-1185">Reference proteome</keyword>
<dbReference type="CDD" id="cd09272">
    <property type="entry name" value="RNase_HI_RT_Ty1"/>
    <property type="match status" value="1"/>
</dbReference>
<sequence length="101" mass="11433">MDNQSAVSIAKNPVFHGKTKHFKIKFHFVRDAEQSKEVSLVHCSSQDQLADILTKPLGTTRFERGEKVTLPELWMDSLEDVENTLEVSSFVVVVTNELCAR</sequence>
<accession>A0A5B6WY24</accession>
<comment type="caution">
    <text evidence="1">The sequence shown here is derived from an EMBL/GenBank/DDBJ whole genome shotgun (WGS) entry which is preliminary data.</text>
</comment>
<dbReference type="AlphaFoldDB" id="A0A5B6WY24"/>
<protein>
    <submittedName>
        <fullName evidence="1">Laccase-2-like</fullName>
    </submittedName>
</protein>
<organism evidence="1 2">
    <name type="scientific">Gossypium australe</name>
    <dbReference type="NCBI Taxonomy" id="47621"/>
    <lineage>
        <taxon>Eukaryota</taxon>
        <taxon>Viridiplantae</taxon>
        <taxon>Streptophyta</taxon>
        <taxon>Embryophyta</taxon>
        <taxon>Tracheophyta</taxon>
        <taxon>Spermatophyta</taxon>
        <taxon>Magnoliopsida</taxon>
        <taxon>eudicotyledons</taxon>
        <taxon>Gunneridae</taxon>
        <taxon>Pentapetalae</taxon>
        <taxon>rosids</taxon>
        <taxon>malvids</taxon>
        <taxon>Malvales</taxon>
        <taxon>Malvaceae</taxon>
        <taxon>Malvoideae</taxon>
        <taxon>Gossypium</taxon>
    </lineage>
</organism>
<evidence type="ECO:0000313" key="2">
    <source>
        <dbReference type="Proteomes" id="UP000325315"/>
    </source>
</evidence>
<evidence type="ECO:0000313" key="1">
    <source>
        <dbReference type="EMBL" id="KAA3486343.1"/>
    </source>
</evidence>
<proteinExistence type="predicted"/>
<dbReference type="EMBL" id="SMMG02000001">
    <property type="protein sequence ID" value="KAA3486343.1"/>
    <property type="molecule type" value="Genomic_DNA"/>
</dbReference>